<dbReference type="RefSeq" id="WP_013576342.1">
    <property type="nucleotide sequence ID" value="NC_015061.1"/>
</dbReference>
<comment type="similarity">
    <text evidence="1">Belongs to the LysR transcriptional regulatory family.</text>
</comment>
<dbReference type="NCBIfam" id="NF007307">
    <property type="entry name" value="PRK09791.1"/>
    <property type="match status" value="1"/>
</dbReference>
<keyword evidence="2" id="KW-0678">Repressor</keyword>
<dbReference type="SUPFAM" id="SSF46785">
    <property type="entry name" value="Winged helix' DNA-binding domain"/>
    <property type="match status" value="1"/>
</dbReference>
<dbReference type="GO" id="GO:0003677">
    <property type="term" value="F:DNA binding"/>
    <property type="evidence" value="ECO:0007669"/>
    <property type="project" value="UniProtKB-KW"/>
</dbReference>
<dbReference type="Proteomes" id="UP000007257">
    <property type="component" value="Chromosome"/>
</dbReference>
<dbReference type="KEGG" id="rah:Rahaq_3052"/>
<dbReference type="InterPro" id="IPR005119">
    <property type="entry name" value="LysR_subst-bd"/>
</dbReference>
<dbReference type="Pfam" id="PF03466">
    <property type="entry name" value="LysR_substrate"/>
    <property type="match status" value="1"/>
</dbReference>
<keyword evidence="3" id="KW-0805">Transcription regulation</keyword>
<gene>
    <name evidence="7" type="ordered locus">Rahaq_3052</name>
    <name evidence="8" type="ORF">ACFPK4_20555</name>
</gene>
<dbReference type="PRINTS" id="PR00039">
    <property type="entry name" value="HTHLYSR"/>
</dbReference>
<sequence length="298" mass="33853">MPSQIKMHQLRAFVSVARQGSIRAASRMQNLSQPALTKSIKELEENLGARLFVRRRQGVTLTDCGDAFFKRASLILEELRVAQEDIAQRLGGTSGRVNIGVGASIARTIMPEVIDRFHREFPHVKVRIAEGQLVSMIPELRQGELDFTVNTYYQGPFDNELLYEKLMDKEYRVVARRGHPMQHARSMQELLHCDWTMPTPRGSYYKLLSEVFSEMDAEPNISVICETFMSCTSLIAKTDFLSVLSVDVINDPVIGQSLVALDLDLPLPKATFYLIQRRDTTLTPMAAHLAQLFRMYCR</sequence>
<accession>A0A0H3FF33</accession>
<dbReference type="HOGENOM" id="CLU_039613_6_0_6"/>
<keyword evidence="5" id="KW-0804">Transcription</keyword>
<dbReference type="OrthoDB" id="8437302at2"/>
<dbReference type="PANTHER" id="PTHR30419">
    <property type="entry name" value="HTH-TYPE TRANSCRIPTIONAL REGULATOR YBHD"/>
    <property type="match status" value="1"/>
</dbReference>
<keyword evidence="4" id="KW-0238">DNA-binding</keyword>
<evidence type="ECO:0000313" key="7">
    <source>
        <dbReference type="EMBL" id="ADW74646.1"/>
    </source>
</evidence>
<evidence type="ECO:0000256" key="3">
    <source>
        <dbReference type="ARBA" id="ARBA00023015"/>
    </source>
</evidence>
<evidence type="ECO:0000256" key="2">
    <source>
        <dbReference type="ARBA" id="ARBA00022491"/>
    </source>
</evidence>
<reference evidence="7 9" key="2">
    <citation type="journal article" date="2012" name="J. Bacteriol.">
        <title>Complete Genome Sequence of Rahnella sp. Strain Y9602, a Gammaproteobacterium Isolate from Metal- and Radionuclide-Contaminated Soil.</title>
        <authorList>
            <person name="Martinez R.J."/>
            <person name="Bruce D."/>
            <person name="Detter C."/>
            <person name="Goodwin L.A."/>
            <person name="Han J."/>
            <person name="Han C.S."/>
            <person name="Held B."/>
            <person name="Land M.L."/>
            <person name="Mikhailova N."/>
            <person name="Nolan M."/>
            <person name="Pennacchio L."/>
            <person name="Pitluck S."/>
            <person name="Tapia R."/>
            <person name="Woyke T."/>
            <person name="Sobecky P.A."/>
        </authorList>
    </citation>
    <scope>NUCLEOTIDE SEQUENCE [LARGE SCALE GENOMIC DNA]</scope>
    <source>
        <strain evidence="7 9">Y9602</strain>
    </source>
</reference>
<dbReference type="Pfam" id="PF00126">
    <property type="entry name" value="HTH_1"/>
    <property type="match status" value="1"/>
</dbReference>
<organism evidence="7 9">
    <name type="scientific">Rahnella sp. (strain Y9602)</name>
    <dbReference type="NCBI Taxonomy" id="2703885"/>
    <lineage>
        <taxon>Bacteria</taxon>
        <taxon>Pseudomonadati</taxon>
        <taxon>Pseudomonadota</taxon>
        <taxon>Gammaproteobacteria</taxon>
        <taxon>Enterobacterales</taxon>
        <taxon>Yersiniaceae</taxon>
        <taxon>Rahnella</taxon>
    </lineage>
</organism>
<reference evidence="8 10" key="3">
    <citation type="submission" date="2024-09" db="EMBL/GenBank/DDBJ databases">
        <title>Genomes of Rahnella.</title>
        <authorList>
            <person name="Mnguni F.C."/>
            <person name="Shin G.Y."/>
            <person name="Coutinho T."/>
        </authorList>
    </citation>
    <scope>NUCLEOTIDE SEQUENCE [LARGE SCALE GENOMIC DNA]</scope>
    <source>
        <strain evidence="8 10">20WA0057</strain>
    </source>
</reference>
<dbReference type="InterPro" id="IPR036390">
    <property type="entry name" value="WH_DNA-bd_sf"/>
</dbReference>
<dbReference type="SUPFAM" id="SSF53850">
    <property type="entry name" value="Periplasmic binding protein-like II"/>
    <property type="match status" value="1"/>
</dbReference>
<dbReference type="GO" id="GO:0003700">
    <property type="term" value="F:DNA-binding transcription factor activity"/>
    <property type="evidence" value="ECO:0007669"/>
    <property type="project" value="InterPro"/>
</dbReference>
<dbReference type="eggNOG" id="COG0583">
    <property type="taxonomic scope" value="Bacteria"/>
</dbReference>
<dbReference type="EMBL" id="JBHUCJ010000066">
    <property type="protein sequence ID" value="MFD3225944.1"/>
    <property type="molecule type" value="Genomic_DNA"/>
</dbReference>
<evidence type="ECO:0000256" key="5">
    <source>
        <dbReference type="ARBA" id="ARBA00023163"/>
    </source>
</evidence>
<name>A0A0H3FF33_RAHSY</name>
<dbReference type="InterPro" id="IPR050950">
    <property type="entry name" value="HTH-type_LysR_regulators"/>
</dbReference>
<dbReference type="InterPro" id="IPR036388">
    <property type="entry name" value="WH-like_DNA-bd_sf"/>
</dbReference>
<feature type="domain" description="HTH lysR-type" evidence="6">
    <location>
        <begin position="5"/>
        <end position="62"/>
    </location>
</feature>
<dbReference type="AlphaFoldDB" id="A0A0H3FF33"/>
<evidence type="ECO:0000259" key="6">
    <source>
        <dbReference type="PROSITE" id="PS50931"/>
    </source>
</evidence>
<evidence type="ECO:0000313" key="10">
    <source>
        <dbReference type="Proteomes" id="UP001598201"/>
    </source>
</evidence>
<dbReference type="PROSITE" id="PS50931">
    <property type="entry name" value="HTH_LYSR"/>
    <property type="match status" value="1"/>
</dbReference>
<dbReference type="Gene3D" id="1.10.10.10">
    <property type="entry name" value="Winged helix-like DNA-binding domain superfamily/Winged helix DNA-binding domain"/>
    <property type="match status" value="1"/>
</dbReference>
<evidence type="ECO:0000313" key="8">
    <source>
        <dbReference type="EMBL" id="MFD3225944.1"/>
    </source>
</evidence>
<evidence type="ECO:0000256" key="1">
    <source>
        <dbReference type="ARBA" id="ARBA00009437"/>
    </source>
</evidence>
<dbReference type="FunFam" id="1.10.10.10:FF:000001">
    <property type="entry name" value="LysR family transcriptional regulator"/>
    <property type="match status" value="1"/>
</dbReference>
<dbReference type="Proteomes" id="UP001598201">
    <property type="component" value="Unassembled WGS sequence"/>
</dbReference>
<evidence type="ECO:0000313" key="9">
    <source>
        <dbReference type="Proteomes" id="UP000007257"/>
    </source>
</evidence>
<reference evidence="9" key="1">
    <citation type="submission" date="2011-01" db="EMBL/GenBank/DDBJ databases">
        <title>Complete sequence of chromosome of Rahnella sp. Y9602.</title>
        <authorList>
            <consortium name="US DOE Joint Genome Institute"/>
            <person name="Lucas S."/>
            <person name="Copeland A."/>
            <person name="Lapidus A."/>
            <person name="Cheng J.-F."/>
            <person name="Goodwin L."/>
            <person name="Pitluck S."/>
            <person name="Lu M."/>
            <person name="Detter J.C."/>
            <person name="Han C."/>
            <person name="Tapia R."/>
            <person name="Land M."/>
            <person name="Hauser L."/>
            <person name="Kyrpides N."/>
            <person name="Ivanova N."/>
            <person name="Ovchinnikova G."/>
            <person name="Pagani I."/>
            <person name="Sobecky P.A."/>
            <person name="Martinez R.J."/>
            <person name="Woyke T."/>
        </authorList>
    </citation>
    <scope>NUCLEOTIDE SEQUENCE [LARGE SCALE GENOMIC DNA]</scope>
    <source>
        <strain evidence="9">Y9602</strain>
    </source>
</reference>
<protein>
    <submittedName>
        <fullName evidence="8">LysR family transcriptional regulator</fullName>
    </submittedName>
    <submittedName>
        <fullName evidence="7">Transcriptional regulator, LysR family</fullName>
    </submittedName>
</protein>
<dbReference type="EMBL" id="CP002505">
    <property type="protein sequence ID" value="ADW74646.1"/>
    <property type="molecule type" value="Genomic_DNA"/>
</dbReference>
<keyword evidence="10" id="KW-1185">Reference proteome</keyword>
<dbReference type="GO" id="GO:0005829">
    <property type="term" value="C:cytosol"/>
    <property type="evidence" value="ECO:0007669"/>
    <property type="project" value="TreeGrafter"/>
</dbReference>
<proteinExistence type="inferred from homology"/>
<dbReference type="Gene3D" id="3.40.190.10">
    <property type="entry name" value="Periplasmic binding protein-like II"/>
    <property type="match status" value="2"/>
</dbReference>
<dbReference type="PANTHER" id="PTHR30419:SF30">
    <property type="entry name" value="LYSR FAMILY TRANSCRIPTIONAL REGULATOR"/>
    <property type="match status" value="1"/>
</dbReference>
<evidence type="ECO:0000256" key="4">
    <source>
        <dbReference type="ARBA" id="ARBA00023125"/>
    </source>
</evidence>
<dbReference type="InterPro" id="IPR000847">
    <property type="entry name" value="LysR_HTH_N"/>
</dbReference>
<dbReference type="GeneID" id="95416372"/>